<keyword evidence="3" id="KW-0328">Glycosyltransferase</keyword>
<feature type="domain" description="Glycosyl transferase family 1" evidence="1">
    <location>
        <begin position="216"/>
        <end position="348"/>
    </location>
</feature>
<reference evidence="3 4" key="1">
    <citation type="submission" date="2023-06" db="EMBL/GenBank/DDBJ databases">
        <title>Roseiconus lacunae JC819 isolated from Gulf of Mannar region, Tamil Nadu.</title>
        <authorList>
            <person name="Pk S."/>
            <person name="Ch S."/>
            <person name="Ch V.R."/>
        </authorList>
    </citation>
    <scope>NUCLEOTIDE SEQUENCE [LARGE SCALE GENOMIC DNA]</scope>
    <source>
        <strain evidence="3 4">JC819</strain>
    </source>
</reference>
<gene>
    <name evidence="3" type="ORF">QTN89_13850</name>
</gene>
<dbReference type="InterPro" id="IPR028098">
    <property type="entry name" value="Glyco_trans_4-like_N"/>
</dbReference>
<dbReference type="Pfam" id="PF00534">
    <property type="entry name" value="Glycos_transf_1"/>
    <property type="match status" value="1"/>
</dbReference>
<dbReference type="SUPFAM" id="SSF53756">
    <property type="entry name" value="UDP-Glycosyltransferase/glycogen phosphorylase"/>
    <property type="match status" value="1"/>
</dbReference>
<dbReference type="InterPro" id="IPR001296">
    <property type="entry name" value="Glyco_trans_1"/>
</dbReference>
<accession>A0ABT7PJK9</accession>
<comment type="caution">
    <text evidence="3">The sequence shown here is derived from an EMBL/GenBank/DDBJ whole genome shotgun (WGS) entry which is preliminary data.</text>
</comment>
<dbReference type="PANTHER" id="PTHR45947">
    <property type="entry name" value="SULFOQUINOVOSYL TRANSFERASE SQD2"/>
    <property type="match status" value="1"/>
</dbReference>
<keyword evidence="4" id="KW-1185">Reference proteome</keyword>
<dbReference type="EC" id="2.4.-.-" evidence="3"/>
<name>A0ABT7PJK9_9BACT</name>
<sequence length="395" mass="44439">MNLRLEPPRRPLPSLDHRSFQPKADLRVSIISDAIVGRNGVGTYYLDLIEHLRDLVDSVELIGPACERDPSLERFSIPMPGDPTQRLGWPNRISLRRRLNRQQPNLIVLPSLGAYSYFGWRYAKEHHIPLLVVNHTNFDRLLALYWPPAVSRPLGWCLQKLNRWLIRQASMVAALNSDSYQAAKQLGADSVRIMGTPVAKDFLTQPKTSSSPIVRRVLFVGRLAKEKGIDQILQAAESMPGLTFSIVGDGPGRQSVEAAAVKRTNVDYLGWLARDEVLRQMDDTDVLLLPSAIEAFGTVALEALARRRYVLVRKSCGIAKWPAFANGLFYIDEDQSVADGIDRFCGLTVKEREATGEIGWHAVDDFNRHTIRVWLRFLSDAASNQRCEATFEDVV</sequence>
<dbReference type="Gene3D" id="3.40.50.2000">
    <property type="entry name" value="Glycogen Phosphorylase B"/>
    <property type="match status" value="2"/>
</dbReference>
<protein>
    <submittedName>
        <fullName evidence="3">Glycosyltransferase</fullName>
        <ecNumber evidence="3">2.4.-.-</ecNumber>
    </submittedName>
</protein>
<dbReference type="Pfam" id="PF13439">
    <property type="entry name" value="Glyco_transf_4"/>
    <property type="match status" value="1"/>
</dbReference>
<proteinExistence type="predicted"/>
<dbReference type="PANTHER" id="PTHR45947:SF3">
    <property type="entry name" value="SULFOQUINOVOSYL TRANSFERASE SQD2"/>
    <property type="match status" value="1"/>
</dbReference>
<dbReference type="InterPro" id="IPR050194">
    <property type="entry name" value="Glycosyltransferase_grp1"/>
</dbReference>
<evidence type="ECO:0000259" key="2">
    <source>
        <dbReference type="Pfam" id="PF13439"/>
    </source>
</evidence>
<dbReference type="GO" id="GO:0016757">
    <property type="term" value="F:glycosyltransferase activity"/>
    <property type="evidence" value="ECO:0007669"/>
    <property type="project" value="UniProtKB-KW"/>
</dbReference>
<evidence type="ECO:0000313" key="3">
    <source>
        <dbReference type="EMBL" id="MDM4016523.1"/>
    </source>
</evidence>
<dbReference type="Proteomes" id="UP001239462">
    <property type="component" value="Unassembled WGS sequence"/>
</dbReference>
<evidence type="ECO:0000259" key="1">
    <source>
        <dbReference type="Pfam" id="PF00534"/>
    </source>
</evidence>
<dbReference type="RefSeq" id="WP_160149480.1">
    <property type="nucleotide sequence ID" value="NZ_JASZZN010000009.1"/>
</dbReference>
<organism evidence="3 4">
    <name type="scientific">Roseiconus lacunae</name>
    <dbReference type="NCBI Taxonomy" id="2605694"/>
    <lineage>
        <taxon>Bacteria</taxon>
        <taxon>Pseudomonadati</taxon>
        <taxon>Planctomycetota</taxon>
        <taxon>Planctomycetia</taxon>
        <taxon>Pirellulales</taxon>
        <taxon>Pirellulaceae</taxon>
        <taxon>Roseiconus</taxon>
    </lineage>
</organism>
<dbReference type="EMBL" id="JASZZN010000009">
    <property type="protein sequence ID" value="MDM4016523.1"/>
    <property type="molecule type" value="Genomic_DNA"/>
</dbReference>
<feature type="domain" description="Glycosyltransferase subfamily 4-like N-terminal" evidence="2">
    <location>
        <begin position="39"/>
        <end position="193"/>
    </location>
</feature>
<keyword evidence="3" id="KW-0808">Transferase</keyword>
<evidence type="ECO:0000313" key="4">
    <source>
        <dbReference type="Proteomes" id="UP001239462"/>
    </source>
</evidence>